<name>A0A2Y9U113_9GAMM</name>
<organism evidence="2 3">
    <name type="scientific">Limnobaculum parvum</name>
    <dbReference type="NCBI Taxonomy" id="2172103"/>
    <lineage>
        <taxon>Bacteria</taxon>
        <taxon>Pseudomonadati</taxon>
        <taxon>Pseudomonadota</taxon>
        <taxon>Gammaproteobacteria</taxon>
        <taxon>Enterobacterales</taxon>
        <taxon>Budviciaceae</taxon>
        <taxon>Limnobaculum</taxon>
    </lineage>
</organism>
<dbReference type="AlphaFoldDB" id="A0A2Y9U113"/>
<sequence>MSAIPTGSQTGWEFSFNVRNNYAYDRGLYFFDNLLFDMEVNLILITSFWFFRIAISNLWIN</sequence>
<accession>A0A2Y9U113</accession>
<protein>
    <submittedName>
        <fullName evidence="2">Uncharacterized protein</fullName>
    </submittedName>
</protein>
<evidence type="ECO:0000256" key="1">
    <source>
        <dbReference type="SAM" id="Phobius"/>
    </source>
</evidence>
<proteinExistence type="predicted"/>
<dbReference type="Proteomes" id="UP000244908">
    <property type="component" value="Chromosome"/>
</dbReference>
<dbReference type="KEGG" id="lpv:HYN51_13025"/>
<keyword evidence="1" id="KW-1133">Transmembrane helix</keyword>
<reference evidence="2 3" key="1">
    <citation type="journal article" date="2019" name="Int. J. Syst. Evol. Microbiol.">
        <title>Limnobaculum parvum gen. nov., sp. nov., isolated from a freshwater lake.</title>
        <authorList>
            <person name="Baek C."/>
            <person name="Shin S.K."/>
            <person name="Yi H."/>
        </authorList>
    </citation>
    <scope>NUCLEOTIDE SEQUENCE [LARGE SCALE GENOMIC DNA]</scope>
    <source>
        <strain evidence="2 3">HYN0051</strain>
    </source>
</reference>
<dbReference type="EMBL" id="CP029185">
    <property type="protein sequence ID" value="AWH89391.1"/>
    <property type="molecule type" value="Genomic_DNA"/>
</dbReference>
<evidence type="ECO:0000313" key="3">
    <source>
        <dbReference type="Proteomes" id="UP000244908"/>
    </source>
</evidence>
<keyword evidence="3" id="KW-1185">Reference proteome</keyword>
<gene>
    <name evidence="2" type="ORF">HYN51_13025</name>
</gene>
<keyword evidence="1" id="KW-0472">Membrane</keyword>
<keyword evidence="1" id="KW-0812">Transmembrane</keyword>
<feature type="transmembrane region" description="Helical" evidence="1">
    <location>
        <begin position="40"/>
        <end position="60"/>
    </location>
</feature>
<evidence type="ECO:0000313" key="2">
    <source>
        <dbReference type="EMBL" id="AWH89391.1"/>
    </source>
</evidence>